<gene>
    <name evidence="2" type="ORF">CesoFtcFv8_000702</name>
</gene>
<keyword evidence="3" id="KW-1185">Reference proteome</keyword>
<dbReference type="AlphaFoldDB" id="A0AAN8D382"/>
<dbReference type="Proteomes" id="UP001335648">
    <property type="component" value="Unassembled WGS sequence"/>
</dbReference>
<dbReference type="EMBL" id="JAULUE010002046">
    <property type="protein sequence ID" value="KAK5915072.1"/>
    <property type="molecule type" value="Genomic_DNA"/>
</dbReference>
<evidence type="ECO:0000313" key="3">
    <source>
        <dbReference type="Proteomes" id="UP001335648"/>
    </source>
</evidence>
<sequence length="70" mass="7781">MQNRAGRSSPADQNALFSEFSPFTRAEREAASLRPPPAPRRPELNTNLPRGAVWRLGGSMKDTSLLEESR</sequence>
<reference evidence="2 3" key="1">
    <citation type="journal article" date="2023" name="Mol. Biol. Evol.">
        <title>Genomics of Secondarily Temperate Adaptation in the Only Non-Antarctic Icefish.</title>
        <authorList>
            <person name="Rivera-Colon A.G."/>
            <person name="Rayamajhi N."/>
            <person name="Minhas B.F."/>
            <person name="Madrigal G."/>
            <person name="Bilyk K.T."/>
            <person name="Yoon V."/>
            <person name="Hune M."/>
            <person name="Gregory S."/>
            <person name="Cheng C.H.C."/>
            <person name="Catchen J.M."/>
        </authorList>
    </citation>
    <scope>NUCLEOTIDE SEQUENCE [LARGE SCALE GENOMIC DNA]</scope>
    <source>
        <strain evidence="2">JC2023a</strain>
    </source>
</reference>
<proteinExistence type="predicted"/>
<organism evidence="2 3">
    <name type="scientific">Champsocephalus esox</name>
    <name type="common">pike icefish</name>
    <dbReference type="NCBI Taxonomy" id="159716"/>
    <lineage>
        <taxon>Eukaryota</taxon>
        <taxon>Metazoa</taxon>
        <taxon>Chordata</taxon>
        <taxon>Craniata</taxon>
        <taxon>Vertebrata</taxon>
        <taxon>Euteleostomi</taxon>
        <taxon>Actinopterygii</taxon>
        <taxon>Neopterygii</taxon>
        <taxon>Teleostei</taxon>
        <taxon>Neoteleostei</taxon>
        <taxon>Acanthomorphata</taxon>
        <taxon>Eupercaria</taxon>
        <taxon>Perciformes</taxon>
        <taxon>Notothenioidei</taxon>
        <taxon>Channichthyidae</taxon>
        <taxon>Champsocephalus</taxon>
    </lineage>
</organism>
<evidence type="ECO:0000313" key="2">
    <source>
        <dbReference type="EMBL" id="KAK5915072.1"/>
    </source>
</evidence>
<protein>
    <submittedName>
        <fullName evidence="2">Uncharacterized protein</fullName>
    </submittedName>
</protein>
<comment type="caution">
    <text evidence="2">The sequence shown here is derived from an EMBL/GenBank/DDBJ whole genome shotgun (WGS) entry which is preliminary data.</text>
</comment>
<accession>A0AAN8D382</accession>
<feature type="region of interest" description="Disordered" evidence="1">
    <location>
        <begin position="1"/>
        <end position="70"/>
    </location>
</feature>
<evidence type="ECO:0000256" key="1">
    <source>
        <dbReference type="SAM" id="MobiDB-lite"/>
    </source>
</evidence>
<name>A0AAN8D382_9TELE</name>
<feature type="compositionally biased region" description="Polar residues" evidence="1">
    <location>
        <begin position="1"/>
        <end position="16"/>
    </location>
</feature>